<dbReference type="GO" id="GO:0006606">
    <property type="term" value="P:protein import into nucleus"/>
    <property type="evidence" value="ECO:0007669"/>
    <property type="project" value="TreeGrafter"/>
</dbReference>
<evidence type="ECO:0000256" key="2">
    <source>
        <dbReference type="ARBA" id="ARBA00022448"/>
    </source>
</evidence>
<evidence type="ECO:0000256" key="1">
    <source>
        <dbReference type="ARBA" id="ARBA00005911"/>
    </source>
</evidence>
<sequence length="383" mass="43416">MPSLYNWLFLSSFFFFFFFLDGVLLCRQAGVQWRNLGSVQPLPPGFKRFSCLGLLSSWDYRRAPLHPANLFFIFSRDGVSPCWPGSSLSLDLYPPDLASQSLAPAAAVATTTSSSTMQFTSISNALTSTAAIGLSFTTSTTTTTTFTTNTTTTITSGFTVNQNQLSSRGFENLVPYTSTVSVVATPVMTYGHLEGLINEWNLELEDQEKYFLLQATQVNAWDRTLIENGEMISILHGEVNKVKLDQKRLEQELDFILSEQQELEFLLTYLEEATSNQSGLHYLQDADEERVKTYRLAERIDAQLKQMAQDLKDGVNHLNTFESSADTTDLLHQICRILNAHMESLQWIDRNSDMLRRKVEEVTQVFEDRLHKEHARDVNTAFH</sequence>
<keyword evidence="3" id="KW-0653">Protein transport</keyword>
<organism evidence="5 6">
    <name type="scientific">Papio anubis</name>
    <name type="common">Olive baboon</name>
    <dbReference type="NCBI Taxonomy" id="9555"/>
    <lineage>
        <taxon>Eukaryota</taxon>
        <taxon>Metazoa</taxon>
        <taxon>Chordata</taxon>
        <taxon>Craniata</taxon>
        <taxon>Vertebrata</taxon>
        <taxon>Euteleostomi</taxon>
        <taxon>Mammalia</taxon>
        <taxon>Eutheria</taxon>
        <taxon>Euarchontoglires</taxon>
        <taxon>Primates</taxon>
        <taxon>Haplorrhini</taxon>
        <taxon>Catarrhini</taxon>
        <taxon>Cercopithecidae</taxon>
        <taxon>Cercopithecinae</taxon>
        <taxon>Papio</taxon>
    </lineage>
</organism>
<dbReference type="AlphaFoldDB" id="A0A8I5R1Q9"/>
<accession>A0A8I5R1Q9</accession>
<dbReference type="FunFam" id="1.20.5.170:FF:000040">
    <property type="entry name" value="Nuclear pore glycoprotein p62"/>
    <property type="match status" value="1"/>
</dbReference>
<dbReference type="PANTHER" id="PTHR12084:SF13">
    <property type="entry name" value="NUCLEOPORIN 62 C-TERMINAL LIKE"/>
    <property type="match status" value="1"/>
</dbReference>
<proteinExistence type="inferred from homology"/>
<dbReference type="Pfam" id="PF05064">
    <property type="entry name" value="Nsp1_C"/>
    <property type="match status" value="1"/>
</dbReference>
<dbReference type="Gene3D" id="1.20.5.170">
    <property type="match status" value="1"/>
</dbReference>
<evidence type="ECO:0000313" key="5">
    <source>
        <dbReference type="Ensembl" id="ENSPANP00000056821.1"/>
    </source>
</evidence>
<dbReference type="GO" id="GO:0006405">
    <property type="term" value="P:RNA export from nucleus"/>
    <property type="evidence" value="ECO:0007669"/>
    <property type="project" value="TreeGrafter"/>
</dbReference>
<dbReference type="GO" id="GO:0005543">
    <property type="term" value="F:phospholipid binding"/>
    <property type="evidence" value="ECO:0007669"/>
    <property type="project" value="TreeGrafter"/>
</dbReference>
<evidence type="ECO:0000256" key="3">
    <source>
        <dbReference type="ARBA" id="ARBA00022927"/>
    </source>
</evidence>
<keyword evidence="6" id="KW-1185">Reference proteome</keyword>
<protein>
    <recommendedName>
        <fullName evidence="4">Nucleoporin NSP1-like C-terminal domain-containing protein</fullName>
    </recommendedName>
</protein>
<dbReference type="OMA" id="TEMHRRE"/>
<dbReference type="Proteomes" id="UP000028761">
    <property type="component" value="Chromosome X"/>
</dbReference>
<feature type="domain" description="Nucleoporin NSP1-like C-terminal" evidence="4">
    <location>
        <begin position="179"/>
        <end position="289"/>
    </location>
</feature>
<dbReference type="Ensembl" id="ENSPANT00000067346.1">
    <property type="protein sequence ID" value="ENSPANP00000056821.1"/>
    <property type="gene ID" value="ENSPANG00000022676.3"/>
</dbReference>
<evidence type="ECO:0000259" key="4">
    <source>
        <dbReference type="Pfam" id="PF05064"/>
    </source>
</evidence>
<keyword evidence="2" id="KW-0813">Transport</keyword>
<reference evidence="5 6" key="1">
    <citation type="submission" date="2012-03" db="EMBL/GenBank/DDBJ databases">
        <title>Whole Genome Assembly of Papio anubis.</title>
        <authorList>
            <person name="Liu Y.L."/>
            <person name="Abraham K.A."/>
            <person name="Akbar H.A."/>
            <person name="Ali S.A."/>
            <person name="Anosike U.A."/>
            <person name="Aqrawi P.A."/>
            <person name="Arias F.A."/>
            <person name="Attaway T.A."/>
            <person name="Awwad R.A."/>
            <person name="Babu C.B."/>
            <person name="Bandaranaike D.B."/>
            <person name="Battles P.B."/>
            <person name="Bell A.B."/>
            <person name="Beltran B.B."/>
            <person name="Berhane-Mersha D.B."/>
            <person name="Bess C.B."/>
            <person name="Bickham C.B."/>
            <person name="Bolden T.B."/>
            <person name="Carter K.C."/>
            <person name="Chau D.C."/>
            <person name="Chavez A.C."/>
            <person name="Clerc-Blankenburg K.C."/>
            <person name="Coyle M.C."/>
            <person name="Dao M.D."/>
            <person name="Davila M.L.D."/>
            <person name="Davy-Carroll L.D."/>
            <person name="Denson S.D."/>
            <person name="Dinh H.D."/>
            <person name="Fernandez S.F."/>
            <person name="Fernando P.F."/>
            <person name="Forbes L.F."/>
            <person name="Francis C.F."/>
            <person name="Francisco L.F."/>
            <person name="Fu Q.F."/>
            <person name="Garcia-Iii R.G."/>
            <person name="Garrett T.G."/>
            <person name="Gross S.G."/>
            <person name="Gubbala S.G."/>
            <person name="Hirani K.H."/>
            <person name="Hogues M.H."/>
            <person name="Hollins B.H."/>
            <person name="Jackson L.J."/>
            <person name="Javaid M.J."/>
            <person name="Jhangiani S.J."/>
            <person name="Johnson A.J."/>
            <person name="Johnson B.J."/>
            <person name="Jones J.J."/>
            <person name="Joshi V.J."/>
            <person name="Kalu J.K."/>
            <person name="Khan N.K."/>
            <person name="Korchina V.K."/>
            <person name="Kovar C.K."/>
            <person name="Lago L.L."/>
            <person name="Lara F.L."/>
            <person name="Le T.-K.L."/>
            <person name="Lee S.L."/>
            <person name="Legall-Iii F.L."/>
            <person name="Lemon S.L."/>
            <person name="Liu J.L."/>
            <person name="Liu Y.-S.L."/>
            <person name="Liyanage D.L."/>
            <person name="Lopez J.L."/>
            <person name="Lorensuhewa L.L."/>
            <person name="Mata R.M."/>
            <person name="Mathew T.M."/>
            <person name="Mercado C.M."/>
            <person name="Mercado I.M."/>
            <person name="Morales K.M."/>
            <person name="Morgan M.M."/>
            <person name="Munidasa M.M."/>
            <person name="Ngo D.N."/>
            <person name="Nguyen L.N."/>
            <person name="Nguyen T.N."/>
            <person name="Nguyen N.N."/>
            <person name="Obregon M.O."/>
            <person name="Okwuonu G.O."/>
            <person name="Ongeri F.O."/>
            <person name="Onwere C.O."/>
            <person name="Osifeso I.O."/>
            <person name="Parra A.P."/>
            <person name="Patil S.P."/>
            <person name="Perez A.P."/>
            <person name="Perez Y.P."/>
            <person name="Pham C.P."/>
            <person name="Pu L.-L.P."/>
            <person name="Puazo M.P."/>
            <person name="Quiroz J.Q."/>
            <person name="Rouhana J.R."/>
            <person name="Ruiz M.R."/>
            <person name="Ruiz S.-J.R."/>
            <person name="Saada N.S."/>
            <person name="Santibanez J.S."/>
            <person name="Scheel M.S."/>
            <person name="Schneider B.S."/>
            <person name="Simmons D.S."/>
            <person name="Sisson I.S."/>
            <person name="Tang L.-Y.T."/>
            <person name="Thornton R.T."/>
            <person name="Tisius J.T."/>
            <person name="Toledanes G.T."/>
            <person name="Trejos Z.T."/>
            <person name="Usmani K.U."/>
            <person name="Varghese R.V."/>
            <person name="Vattathil S.V."/>
            <person name="Vee V.V."/>
            <person name="Walker D.W."/>
            <person name="Weissenberger G.W."/>
            <person name="White C.W."/>
            <person name="Williams A.W."/>
            <person name="Woodworth J.W."/>
            <person name="Wright R.W."/>
            <person name="Zhu Y.Z."/>
            <person name="Han Y.H."/>
            <person name="Newsham I.N."/>
            <person name="Nazareth L.N."/>
            <person name="Worley K.W."/>
            <person name="Muzny D.M."/>
            <person name="Rogers J.R."/>
            <person name="Gibbs R.G."/>
        </authorList>
    </citation>
    <scope>NUCLEOTIDE SEQUENCE [LARGE SCALE GENOMIC DNA]</scope>
</reference>
<reference evidence="5" key="2">
    <citation type="submission" date="2025-08" db="UniProtKB">
        <authorList>
            <consortium name="Ensembl"/>
        </authorList>
    </citation>
    <scope>IDENTIFICATION</scope>
</reference>
<dbReference type="GO" id="GO:0044613">
    <property type="term" value="C:nuclear pore central transport channel"/>
    <property type="evidence" value="ECO:0007669"/>
    <property type="project" value="TreeGrafter"/>
</dbReference>
<comment type="similarity">
    <text evidence="1">Belongs to the nucleoporin NSP1/NUP62 family.</text>
</comment>
<dbReference type="InterPro" id="IPR026010">
    <property type="entry name" value="NSP1/NUP62"/>
</dbReference>
<dbReference type="GeneTree" id="ENSGT00940000162863"/>
<name>A0A8I5R1Q9_PAPAN</name>
<dbReference type="GO" id="GO:0017056">
    <property type="term" value="F:structural constituent of nuclear pore"/>
    <property type="evidence" value="ECO:0007669"/>
    <property type="project" value="InterPro"/>
</dbReference>
<dbReference type="PANTHER" id="PTHR12084">
    <property type="entry name" value="NUCLEAR PORE GLYCOPROTEIN P62-RELATED"/>
    <property type="match status" value="1"/>
</dbReference>
<dbReference type="InterPro" id="IPR007758">
    <property type="entry name" value="Nucleoporin_NSP1_C"/>
</dbReference>
<reference evidence="5" key="3">
    <citation type="submission" date="2025-09" db="UniProtKB">
        <authorList>
            <consortium name="Ensembl"/>
        </authorList>
    </citation>
    <scope>IDENTIFICATION</scope>
</reference>
<evidence type="ECO:0000313" key="6">
    <source>
        <dbReference type="Proteomes" id="UP000028761"/>
    </source>
</evidence>